<dbReference type="RefSeq" id="WP_005539774.1">
    <property type="nucleotide sequence ID" value="NZ_JH378830.1"/>
</dbReference>
<dbReference type="AlphaFoldDB" id="G5GGE8"/>
<name>G5GGE8_9FIRM</name>
<dbReference type="Proteomes" id="UP000003011">
    <property type="component" value="Unassembled WGS sequence"/>
</dbReference>
<keyword evidence="2 4" id="KW-0067">ATP-binding</keyword>
<dbReference type="SUPFAM" id="SSF52540">
    <property type="entry name" value="P-loop containing nucleoside triphosphate hydrolases"/>
    <property type="match status" value="1"/>
</dbReference>
<evidence type="ECO:0000256" key="3">
    <source>
        <dbReference type="ARBA" id="ARBA00023134"/>
    </source>
</evidence>
<dbReference type="InterPro" id="IPR053931">
    <property type="entry name" value="RapZ_C"/>
</dbReference>
<dbReference type="HAMAP" id="MF_00636">
    <property type="entry name" value="RapZ_like"/>
    <property type="match status" value="1"/>
</dbReference>
<gene>
    <name evidence="7" type="ORF">HMPREF9333_00638</name>
</gene>
<evidence type="ECO:0000256" key="1">
    <source>
        <dbReference type="ARBA" id="ARBA00022741"/>
    </source>
</evidence>
<accession>G5GGE8</accession>
<dbReference type="PATRIC" id="fig|679200.3.peg.673"/>
<feature type="domain" description="RapZ C-terminal" evidence="6">
    <location>
        <begin position="171"/>
        <end position="290"/>
    </location>
</feature>
<evidence type="ECO:0000313" key="7">
    <source>
        <dbReference type="EMBL" id="EHI56108.1"/>
    </source>
</evidence>
<dbReference type="PANTHER" id="PTHR30448">
    <property type="entry name" value="RNASE ADAPTER PROTEIN RAPZ"/>
    <property type="match status" value="1"/>
</dbReference>
<dbReference type="OrthoDB" id="9784461at2"/>
<evidence type="ECO:0000256" key="4">
    <source>
        <dbReference type="HAMAP-Rule" id="MF_00636"/>
    </source>
</evidence>
<feature type="binding site" evidence="4">
    <location>
        <begin position="8"/>
        <end position="15"/>
    </location>
    <ligand>
        <name>ATP</name>
        <dbReference type="ChEBI" id="CHEBI:30616"/>
    </ligand>
</feature>
<evidence type="ECO:0000259" key="5">
    <source>
        <dbReference type="Pfam" id="PF03668"/>
    </source>
</evidence>
<dbReference type="Pfam" id="PF03668">
    <property type="entry name" value="RapZ-like_N"/>
    <property type="match status" value="1"/>
</dbReference>
<sequence>MKFIIVTGMSGSGKTVTLKLLEDYGYYCADNLPVELIGKFVELLNSSFIGNMGPAGSRGAAIGIDIRSSVNLLCIENVFNELDAKHIDYKVLYLDADTKALIKRYKETRRSHPLARNDRLETGIEKERIELKFLKERADYVIDTSRFLSKDLRAELIRIFIDNKSYTKLFVNILSFGFMYGIPDDADLVFDVRFLPNPFYEEDLRLKTGEDEEVKKYVFSEGSAYIFLTKLNDIITFLLPLYIKEGKSQLVIAIGCTGGQHRSVAIATSLSEYISSMKDLGVKLEHRDIHRNISRLS</sequence>
<comment type="caution">
    <text evidence="7">The sequence shown here is derived from an EMBL/GenBank/DDBJ whole genome shotgun (WGS) entry which is preliminary data.</text>
</comment>
<dbReference type="InterPro" id="IPR005337">
    <property type="entry name" value="RapZ-like"/>
</dbReference>
<dbReference type="eggNOG" id="COG1660">
    <property type="taxonomic scope" value="Bacteria"/>
</dbReference>
<keyword evidence="1 4" id="KW-0547">Nucleotide-binding</keyword>
<feature type="binding site" evidence="4">
    <location>
        <begin position="65"/>
        <end position="68"/>
    </location>
    <ligand>
        <name>GTP</name>
        <dbReference type="ChEBI" id="CHEBI:37565"/>
    </ligand>
</feature>
<reference evidence="7 8" key="1">
    <citation type="submission" date="2011-08" db="EMBL/GenBank/DDBJ databases">
        <title>The Genome Sequence of Johnsonella ignava ATCC 51276.</title>
        <authorList>
            <consortium name="The Broad Institute Genome Sequencing Platform"/>
            <person name="Earl A."/>
            <person name="Ward D."/>
            <person name="Feldgarden M."/>
            <person name="Gevers D."/>
            <person name="Izard J."/>
            <person name="Blanton J.M."/>
            <person name="Baranova O.V."/>
            <person name="Dewhirst F.E."/>
            <person name="Young S.K."/>
            <person name="Zeng Q."/>
            <person name="Gargeya S."/>
            <person name="Fitzgerald M."/>
            <person name="Haas B."/>
            <person name="Abouelleil A."/>
            <person name="Alvarado L."/>
            <person name="Arachchi H.M."/>
            <person name="Berlin A."/>
            <person name="Brown A."/>
            <person name="Chapman S.B."/>
            <person name="Chen Z."/>
            <person name="Dunbar C."/>
            <person name="Freedman E."/>
            <person name="Gearin G."/>
            <person name="Gellesch M."/>
            <person name="Goldberg J."/>
            <person name="Griggs A."/>
            <person name="Gujja S."/>
            <person name="Heiman D."/>
            <person name="Howarth C."/>
            <person name="Larson L."/>
            <person name="Lui A."/>
            <person name="MacDonald P.J.P."/>
            <person name="Montmayeur A."/>
            <person name="Murphy C."/>
            <person name="Neiman D."/>
            <person name="Pearson M."/>
            <person name="Priest M."/>
            <person name="Roberts A."/>
            <person name="Saif S."/>
            <person name="Shea T."/>
            <person name="Shenoy N."/>
            <person name="Sisk P."/>
            <person name="Stolte C."/>
            <person name="Sykes S."/>
            <person name="Wortman J."/>
            <person name="Nusbaum C."/>
            <person name="Birren B."/>
        </authorList>
    </citation>
    <scope>NUCLEOTIDE SEQUENCE [LARGE SCALE GENOMIC DNA]</scope>
    <source>
        <strain evidence="7 8">ATCC 51276</strain>
    </source>
</reference>
<protein>
    <submittedName>
        <fullName evidence="7">Uncharacterized protein</fullName>
    </submittedName>
</protein>
<dbReference type="NCBIfam" id="NF003828">
    <property type="entry name" value="PRK05416.1"/>
    <property type="match status" value="1"/>
</dbReference>
<dbReference type="Pfam" id="PF22740">
    <property type="entry name" value="PapZ_C"/>
    <property type="match status" value="1"/>
</dbReference>
<organism evidence="7 8">
    <name type="scientific">Johnsonella ignava ATCC 51276</name>
    <dbReference type="NCBI Taxonomy" id="679200"/>
    <lineage>
        <taxon>Bacteria</taxon>
        <taxon>Bacillati</taxon>
        <taxon>Bacillota</taxon>
        <taxon>Clostridia</taxon>
        <taxon>Lachnospirales</taxon>
        <taxon>Lachnospiraceae</taxon>
        <taxon>Johnsonella</taxon>
    </lineage>
</organism>
<dbReference type="HOGENOM" id="CLU_059558_0_0_9"/>
<dbReference type="GO" id="GO:0005524">
    <property type="term" value="F:ATP binding"/>
    <property type="evidence" value="ECO:0007669"/>
    <property type="project" value="UniProtKB-UniRule"/>
</dbReference>
<dbReference type="GO" id="GO:0005525">
    <property type="term" value="F:GTP binding"/>
    <property type="evidence" value="ECO:0007669"/>
    <property type="project" value="UniProtKB-UniRule"/>
</dbReference>
<evidence type="ECO:0000259" key="6">
    <source>
        <dbReference type="Pfam" id="PF22740"/>
    </source>
</evidence>
<dbReference type="InterPro" id="IPR053930">
    <property type="entry name" value="RapZ-like_N"/>
</dbReference>
<dbReference type="STRING" id="679200.HMPREF9333_00638"/>
<keyword evidence="8" id="KW-1185">Reference proteome</keyword>
<dbReference type="InterPro" id="IPR027417">
    <property type="entry name" value="P-loop_NTPase"/>
</dbReference>
<evidence type="ECO:0000313" key="8">
    <source>
        <dbReference type="Proteomes" id="UP000003011"/>
    </source>
</evidence>
<dbReference type="PIRSF" id="PIRSF005052">
    <property type="entry name" value="P-loopkin"/>
    <property type="match status" value="1"/>
</dbReference>
<proteinExistence type="inferred from homology"/>
<dbReference type="PANTHER" id="PTHR30448:SF0">
    <property type="entry name" value="RNASE ADAPTER PROTEIN RAPZ"/>
    <property type="match status" value="1"/>
</dbReference>
<evidence type="ECO:0000256" key="2">
    <source>
        <dbReference type="ARBA" id="ARBA00022840"/>
    </source>
</evidence>
<dbReference type="EMBL" id="ACZL01000012">
    <property type="protein sequence ID" value="EHI56108.1"/>
    <property type="molecule type" value="Genomic_DNA"/>
</dbReference>
<keyword evidence="3 4" id="KW-0342">GTP-binding</keyword>
<feature type="domain" description="RapZ-like N-terminal" evidence="5">
    <location>
        <begin position="1"/>
        <end position="163"/>
    </location>
</feature>